<evidence type="ECO:0000256" key="1">
    <source>
        <dbReference type="SAM" id="SignalP"/>
    </source>
</evidence>
<accession>A0A1Y1RT07</accession>
<dbReference type="Pfam" id="PF04773">
    <property type="entry name" value="FecR"/>
    <property type="match status" value="1"/>
</dbReference>
<dbReference type="InterPro" id="IPR006860">
    <property type="entry name" value="FecR"/>
</dbReference>
<organism evidence="3 4">
    <name type="scientific">Marispirochaeta aestuarii</name>
    <dbReference type="NCBI Taxonomy" id="1963862"/>
    <lineage>
        <taxon>Bacteria</taxon>
        <taxon>Pseudomonadati</taxon>
        <taxon>Spirochaetota</taxon>
        <taxon>Spirochaetia</taxon>
        <taxon>Spirochaetales</taxon>
        <taxon>Spirochaetaceae</taxon>
        <taxon>Marispirochaeta</taxon>
    </lineage>
</organism>
<dbReference type="PROSITE" id="PS50042">
    <property type="entry name" value="CNMP_BINDING_3"/>
    <property type="match status" value="1"/>
</dbReference>
<keyword evidence="4" id="KW-1185">Reference proteome</keyword>
<dbReference type="Gene3D" id="2.60.120.1440">
    <property type="match status" value="1"/>
</dbReference>
<feature type="signal peptide" evidence="1">
    <location>
        <begin position="1"/>
        <end position="29"/>
    </location>
</feature>
<dbReference type="OrthoDB" id="368446at2"/>
<dbReference type="Proteomes" id="UP000192343">
    <property type="component" value="Unassembled WGS sequence"/>
</dbReference>
<reference evidence="3 4" key="1">
    <citation type="submission" date="2017-03" db="EMBL/GenBank/DDBJ databases">
        <title>Draft Genome sequence of Marispirochaeta sp. strain JC444.</title>
        <authorList>
            <person name="Shivani Y."/>
            <person name="Subhash Y."/>
            <person name="Sasikala C."/>
            <person name="Ramana C."/>
        </authorList>
    </citation>
    <scope>NUCLEOTIDE SEQUENCE [LARGE SCALE GENOMIC DNA]</scope>
    <source>
        <strain evidence="3 4">JC444</strain>
    </source>
</reference>
<dbReference type="AlphaFoldDB" id="A0A1Y1RT07"/>
<dbReference type="STRING" id="1963862.B4O97_18460"/>
<dbReference type="InterPro" id="IPR000595">
    <property type="entry name" value="cNMP-bd_dom"/>
</dbReference>
<comment type="caution">
    <text evidence="3">The sequence shown here is derived from an EMBL/GenBank/DDBJ whole genome shotgun (WGS) entry which is preliminary data.</text>
</comment>
<name>A0A1Y1RT07_9SPIO</name>
<keyword evidence="1" id="KW-0732">Signal</keyword>
<gene>
    <name evidence="3" type="ORF">B4O97_18460</name>
</gene>
<evidence type="ECO:0000259" key="2">
    <source>
        <dbReference type="PROSITE" id="PS50042"/>
    </source>
</evidence>
<dbReference type="PANTHER" id="PTHR38731">
    <property type="entry name" value="LIPL45-RELATED LIPOPROTEIN-RELATED"/>
    <property type="match status" value="1"/>
</dbReference>
<dbReference type="RefSeq" id="WP_083052998.1">
    <property type="nucleotide sequence ID" value="NZ_MWQY01000035.1"/>
</dbReference>
<dbReference type="EMBL" id="MWQY01000035">
    <property type="protein sequence ID" value="ORC30234.1"/>
    <property type="molecule type" value="Genomic_DNA"/>
</dbReference>
<feature type="chain" id="PRO_5012643631" description="Cyclic nucleotide-binding domain-containing protein" evidence="1">
    <location>
        <begin position="30"/>
        <end position="349"/>
    </location>
</feature>
<evidence type="ECO:0000313" key="3">
    <source>
        <dbReference type="EMBL" id="ORC30234.1"/>
    </source>
</evidence>
<evidence type="ECO:0000313" key="4">
    <source>
        <dbReference type="Proteomes" id="UP000192343"/>
    </source>
</evidence>
<feature type="domain" description="Cyclic nucleotide-binding" evidence="2">
    <location>
        <begin position="141"/>
        <end position="196"/>
    </location>
</feature>
<sequence>MRKHPVFSPRRLSVLVVLGLFFAAALPSAAQVASIDYLQGWVDLRYPSGDVVEAMIGDELEKDDTVITGDDGTATLARQGAAEIVINPNTVFSIREIDSGGQKETVMHTALGSVKFKFMRLFGIEPKISTPSSVAGVRGTEFTVYAGDEGSALFTVDSGEVMVTSQGIPVVLYEGEGVEVKAGRAPGEKFELKGRPIDYSSWADEKQAEFSADPIAGLRGIERQMDGYIREVENLTLAYEDNKALLKENVEELKKIKELHGSDESDKYYREEIVPLEKQGSVIFLNRRYWSLSSYSLKRYIGAKQYALMKAKWLTGKDNDNFEEYNSMYNDILDKFNEYIIIHLSTEDI</sequence>
<proteinExistence type="predicted"/>
<dbReference type="PANTHER" id="PTHR38731:SF1">
    <property type="entry name" value="FECR PROTEIN DOMAIN-CONTAINING PROTEIN"/>
    <property type="match status" value="1"/>
</dbReference>
<protein>
    <recommendedName>
        <fullName evidence="2">Cyclic nucleotide-binding domain-containing protein</fullName>
    </recommendedName>
</protein>